<dbReference type="Proteomes" id="UP001642483">
    <property type="component" value="Unassembled WGS sequence"/>
</dbReference>
<evidence type="ECO:0000256" key="2">
    <source>
        <dbReference type="ARBA" id="ARBA00023015"/>
    </source>
</evidence>
<dbReference type="InterPro" id="IPR036638">
    <property type="entry name" value="HLH_DNA-bd_sf"/>
</dbReference>
<dbReference type="Pfam" id="PF00010">
    <property type="entry name" value="HLH"/>
    <property type="match status" value="1"/>
</dbReference>
<dbReference type="SMART" id="SM00353">
    <property type="entry name" value="HLH"/>
    <property type="match status" value="1"/>
</dbReference>
<dbReference type="SUPFAM" id="SSF47459">
    <property type="entry name" value="HLH, helix-loop-helix DNA-binding domain"/>
    <property type="match status" value="1"/>
</dbReference>
<sequence>MSMMFSPKSSVPGIDNTTSGNGYKLFSDGGGGSGWIHGDSHYSSPNVYPNAITGASVRSPNVVVGQPGGPLGKSPQPSGHFSQVRDNPQMMLNIQRANSSSPNSSNNNNNPFPVKRHLAEVPPAGGKKRIGEFSNYSRYPRLPQGSDDGHSPSWPNNYSTVPNHASQYGNPSSERMAYESVTSPHINNTQQLSQGSYPNLTSPYNVQDVINPHTGKPTTDRYNSNVYPENHSGFEHNPSSSNSQCSFPLESYPTDQTFEHVADLLRGHAGVPGNVHHPQAPFQGNHTAHPSTSWATTNGSDLAVYEGMTANVQMMSPITSQIDSSNGIRHPLNSISSSGSLPHASRSVYPQNVNPGVPPVSPDNSSVPGSSNATESNLSLKIKKENDAETTKPKPGVKASKKPRPPLSKSSEPGDDEKDPNRKRSSASNDEDEDLTAEEREKREKERRMANNARERLRVRDINEAFKELGQMVQIHMNQDKPQTKLTILHHAVQVILALEHEVRERNLNPKAACIKRREEDKGAGTSLQPSTASDGGRATSSLHSQPTKQPHSGSNVVSTGASGSYVPAHNNFHHQPPLPLRPVDPGSVSGSQLPYQQPIEHYASRAGDLLGPDGGVMYSTDQSQPYLAQEMMNQMQPPLMDSNYPTSSNMGGGLHS</sequence>
<feature type="compositionally biased region" description="Polar residues" evidence="6">
    <location>
        <begin position="282"/>
        <end position="295"/>
    </location>
</feature>
<feature type="compositionally biased region" description="Polar residues" evidence="6">
    <location>
        <begin position="321"/>
        <end position="340"/>
    </location>
</feature>
<feature type="compositionally biased region" description="Polar residues" evidence="6">
    <location>
        <begin position="526"/>
        <end position="563"/>
    </location>
</feature>
<dbReference type="PANTHER" id="PTHR11793">
    <property type="entry name" value="BASIC HELIX-LOOP-HELIX TRANSCRIPTION FACTOR"/>
    <property type="match status" value="1"/>
</dbReference>
<dbReference type="InterPro" id="IPR051098">
    <property type="entry name" value="NeuroDiff_E-box_TFs"/>
</dbReference>
<keyword evidence="5" id="KW-0539">Nucleus</keyword>
<name>A0ABP0G2F8_CLALP</name>
<feature type="region of interest" description="Disordered" evidence="6">
    <location>
        <begin position="1"/>
        <end position="20"/>
    </location>
</feature>
<evidence type="ECO:0000256" key="3">
    <source>
        <dbReference type="ARBA" id="ARBA00023125"/>
    </source>
</evidence>
<feature type="compositionally biased region" description="Basic and acidic residues" evidence="6">
    <location>
        <begin position="382"/>
        <end position="392"/>
    </location>
</feature>
<evidence type="ECO:0000256" key="6">
    <source>
        <dbReference type="SAM" id="MobiDB-lite"/>
    </source>
</evidence>
<feature type="compositionally biased region" description="Low complexity" evidence="6">
    <location>
        <begin position="362"/>
        <end position="372"/>
    </location>
</feature>
<feature type="compositionally biased region" description="Low complexity" evidence="6">
    <location>
        <begin position="98"/>
        <end position="111"/>
    </location>
</feature>
<protein>
    <recommendedName>
        <fullName evidence="7">BHLH domain-containing protein</fullName>
    </recommendedName>
</protein>
<dbReference type="EMBL" id="CAWYQH010000099">
    <property type="protein sequence ID" value="CAK8685227.1"/>
    <property type="molecule type" value="Genomic_DNA"/>
</dbReference>
<feature type="domain" description="BHLH" evidence="7">
    <location>
        <begin position="446"/>
        <end position="499"/>
    </location>
</feature>
<proteinExistence type="predicted"/>
<accession>A0ABP0G2F8</accession>
<evidence type="ECO:0000256" key="4">
    <source>
        <dbReference type="ARBA" id="ARBA00023163"/>
    </source>
</evidence>
<keyword evidence="9" id="KW-1185">Reference proteome</keyword>
<reference evidence="8 9" key="1">
    <citation type="submission" date="2024-02" db="EMBL/GenBank/DDBJ databases">
        <authorList>
            <person name="Daric V."/>
            <person name="Darras S."/>
        </authorList>
    </citation>
    <scope>NUCLEOTIDE SEQUENCE [LARGE SCALE GENOMIC DNA]</scope>
</reference>
<evidence type="ECO:0000256" key="5">
    <source>
        <dbReference type="ARBA" id="ARBA00023242"/>
    </source>
</evidence>
<dbReference type="CDD" id="cd18945">
    <property type="entry name" value="bHLH_E-protein_TCF4_E2-2"/>
    <property type="match status" value="1"/>
</dbReference>
<feature type="region of interest" description="Disordered" evidence="6">
    <location>
        <begin position="59"/>
        <end position="84"/>
    </location>
</feature>
<keyword evidence="4" id="KW-0804">Transcription</keyword>
<keyword evidence="3" id="KW-0238">DNA-binding</keyword>
<comment type="subcellular location">
    <subcellularLocation>
        <location evidence="1">Nucleus</location>
    </subcellularLocation>
</comment>
<comment type="caution">
    <text evidence="8">The sequence shown here is derived from an EMBL/GenBank/DDBJ whole genome shotgun (WGS) entry which is preliminary data.</text>
</comment>
<dbReference type="InterPro" id="IPR011598">
    <property type="entry name" value="bHLH_dom"/>
</dbReference>
<dbReference type="PANTHER" id="PTHR11793:SF13">
    <property type="entry name" value="PROTEIN DAUGHTERLESS"/>
    <property type="match status" value="1"/>
</dbReference>
<feature type="region of interest" description="Disordered" evidence="6">
    <location>
        <begin position="516"/>
        <end position="594"/>
    </location>
</feature>
<gene>
    <name evidence="8" type="ORF">CVLEPA_LOCUS16368</name>
</gene>
<evidence type="ECO:0000259" key="7">
    <source>
        <dbReference type="PROSITE" id="PS50888"/>
    </source>
</evidence>
<feature type="region of interest" description="Disordered" evidence="6">
    <location>
        <begin position="96"/>
        <end position="173"/>
    </location>
</feature>
<evidence type="ECO:0000256" key="1">
    <source>
        <dbReference type="ARBA" id="ARBA00004123"/>
    </source>
</evidence>
<organism evidence="8 9">
    <name type="scientific">Clavelina lepadiformis</name>
    <name type="common">Light-bulb sea squirt</name>
    <name type="synonym">Ascidia lepadiformis</name>
    <dbReference type="NCBI Taxonomy" id="159417"/>
    <lineage>
        <taxon>Eukaryota</taxon>
        <taxon>Metazoa</taxon>
        <taxon>Chordata</taxon>
        <taxon>Tunicata</taxon>
        <taxon>Ascidiacea</taxon>
        <taxon>Aplousobranchia</taxon>
        <taxon>Clavelinidae</taxon>
        <taxon>Clavelina</taxon>
    </lineage>
</organism>
<feature type="compositionally biased region" description="Basic and acidic residues" evidence="6">
    <location>
        <begin position="437"/>
        <end position="449"/>
    </location>
</feature>
<feature type="compositionally biased region" description="Polar residues" evidence="6">
    <location>
        <begin position="153"/>
        <end position="173"/>
    </location>
</feature>
<dbReference type="Gene3D" id="4.10.280.10">
    <property type="entry name" value="Helix-loop-helix DNA-binding domain"/>
    <property type="match status" value="1"/>
</dbReference>
<dbReference type="PROSITE" id="PS50888">
    <property type="entry name" value="BHLH"/>
    <property type="match status" value="1"/>
</dbReference>
<feature type="region of interest" description="Disordered" evidence="6">
    <location>
        <begin position="321"/>
        <end position="449"/>
    </location>
</feature>
<feature type="compositionally biased region" description="Polar residues" evidence="6">
    <location>
        <begin position="75"/>
        <end position="84"/>
    </location>
</feature>
<evidence type="ECO:0000313" key="9">
    <source>
        <dbReference type="Proteomes" id="UP001642483"/>
    </source>
</evidence>
<keyword evidence="2" id="KW-0805">Transcription regulation</keyword>
<feature type="region of interest" description="Disordered" evidence="6">
    <location>
        <begin position="275"/>
        <end position="295"/>
    </location>
</feature>
<evidence type="ECO:0000313" key="8">
    <source>
        <dbReference type="EMBL" id="CAK8685227.1"/>
    </source>
</evidence>